<comment type="caution">
    <text evidence="3">The sequence shown here is derived from an EMBL/GenBank/DDBJ whole genome shotgun (WGS) entry which is preliminary data.</text>
</comment>
<protein>
    <recommendedName>
        <fullName evidence="2">DUF7726 domain-containing protein</fullName>
    </recommendedName>
</protein>
<feature type="compositionally biased region" description="Polar residues" evidence="1">
    <location>
        <begin position="21"/>
        <end position="36"/>
    </location>
</feature>
<evidence type="ECO:0000256" key="1">
    <source>
        <dbReference type="SAM" id="MobiDB-lite"/>
    </source>
</evidence>
<evidence type="ECO:0000313" key="4">
    <source>
        <dbReference type="Proteomes" id="UP001148786"/>
    </source>
</evidence>
<dbReference type="Proteomes" id="UP001148786">
    <property type="component" value="Unassembled WGS sequence"/>
</dbReference>
<organism evidence="3 4">
    <name type="scientific">Agrocybe chaxingu</name>
    <dbReference type="NCBI Taxonomy" id="84603"/>
    <lineage>
        <taxon>Eukaryota</taxon>
        <taxon>Fungi</taxon>
        <taxon>Dikarya</taxon>
        <taxon>Basidiomycota</taxon>
        <taxon>Agaricomycotina</taxon>
        <taxon>Agaricomycetes</taxon>
        <taxon>Agaricomycetidae</taxon>
        <taxon>Agaricales</taxon>
        <taxon>Agaricineae</taxon>
        <taxon>Strophariaceae</taxon>
        <taxon>Agrocybe</taxon>
    </lineage>
</organism>
<dbReference type="EMBL" id="JANKHO010000021">
    <property type="protein sequence ID" value="KAJ3517381.1"/>
    <property type="molecule type" value="Genomic_DNA"/>
</dbReference>
<dbReference type="Pfam" id="PF24852">
    <property type="entry name" value="DUF7726"/>
    <property type="match status" value="1"/>
</dbReference>
<keyword evidence="4" id="KW-1185">Reference proteome</keyword>
<proteinExistence type="predicted"/>
<name>A0A9W8TFX6_9AGAR</name>
<feature type="compositionally biased region" description="Polar residues" evidence="1">
    <location>
        <begin position="51"/>
        <end position="64"/>
    </location>
</feature>
<reference evidence="3" key="1">
    <citation type="submission" date="2022-07" db="EMBL/GenBank/DDBJ databases">
        <title>Genome Sequence of Agrocybe chaxingu.</title>
        <authorList>
            <person name="Buettner E."/>
        </authorList>
    </citation>
    <scope>NUCLEOTIDE SEQUENCE</scope>
    <source>
        <strain evidence="3">MP-N11</strain>
    </source>
</reference>
<gene>
    <name evidence="3" type="ORF">NLJ89_g543</name>
</gene>
<dbReference type="PANTHER" id="PTHR42339:SF1">
    <property type="entry name" value="HISTONE H1"/>
    <property type="match status" value="1"/>
</dbReference>
<sequence length="170" mass="18831">MAVKRKSDALEQSVLPFANNAEGSSTKPSESTTANKQAPLDPPTKKARKVSTGSEASTSTSKPTSWKDIVLPEENEDGGVPVYDDCSELTPWLRDIGGINNNSYNRFMREKGKNDGAGNGTYYAAYVYFEKVRTLEGKKKTKTRENNEAVYPNGFPLQNASRYVWIGPRR</sequence>
<evidence type="ECO:0000259" key="2">
    <source>
        <dbReference type="Pfam" id="PF24852"/>
    </source>
</evidence>
<accession>A0A9W8TFX6</accession>
<dbReference type="PANTHER" id="PTHR42339">
    <property type="entry name" value="HISTONE H1"/>
    <property type="match status" value="1"/>
</dbReference>
<evidence type="ECO:0000313" key="3">
    <source>
        <dbReference type="EMBL" id="KAJ3517381.1"/>
    </source>
</evidence>
<dbReference type="OrthoDB" id="2592504at2759"/>
<feature type="domain" description="DUF7726" evidence="2">
    <location>
        <begin position="89"/>
        <end position="139"/>
    </location>
</feature>
<dbReference type="InterPro" id="IPR056143">
    <property type="entry name" value="DUF7726"/>
</dbReference>
<feature type="region of interest" description="Disordered" evidence="1">
    <location>
        <begin position="1"/>
        <end position="82"/>
    </location>
</feature>
<dbReference type="AlphaFoldDB" id="A0A9W8TFX6"/>